<evidence type="ECO:0000313" key="4">
    <source>
        <dbReference type="EMBL" id="CAI9927155.1"/>
    </source>
</evidence>
<evidence type="ECO:0000313" key="7">
    <source>
        <dbReference type="EMBL" id="CAL6116224.1"/>
    </source>
</evidence>
<proteinExistence type="predicted"/>
<name>A0AA86NVV1_9EUKA</name>
<keyword evidence="1" id="KW-0472">Membrane</keyword>
<keyword evidence="1" id="KW-0812">Transmembrane</keyword>
<dbReference type="EMBL" id="CATOUU010000380">
    <property type="protein sequence ID" value="CAI9927155.1"/>
    <property type="molecule type" value="Genomic_DNA"/>
</dbReference>
<keyword evidence="1" id="KW-1133">Transmembrane helix</keyword>
<protein>
    <submittedName>
        <fullName evidence="5">Hypothetical_protein</fullName>
    </submittedName>
</protein>
<dbReference type="EMBL" id="CATOUU010000090">
    <property type="protein sequence ID" value="CAI9916086.1"/>
    <property type="molecule type" value="Genomic_DNA"/>
</dbReference>
<dbReference type="Proteomes" id="UP001642409">
    <property type="component" value="Unassembled WGS sequence"/>
</dbReference>
<dbReference type="EMBL" id="CAXDID020000974">
    <property type="protein sequence ID" value="CAL6116224.1"/>
    <property type="molecule type" value="Genomic_DNA"/>
</dbReference>
<evidence type="ECO:0000313" key="2">
    <source>
        <dbReference type="EMBL" id="CAI9916086.1"/>
    </source>
</evidence>
<dbReference type="EMBL" id="CATOUU010000380">
    <property type="protein sequence ID" value="CAI9927151.1"/>
    <property type="molecule type" value="Genomic_DNA"/>
</dbReference>
<dbReference type="AlphaFoldDB" id="A0AA86NVV1"/>
<evidence type="ECO:0000313" key="5">
    <source>
        <dbReference type="EMBL" id="CAL5972044.1"/>
    </source>
</evidence>
<accession>A0AA86NVV1</accession>
<evidence type="ECO:0000313" key="8">
    <source>
        <dbReference type="Proteomes" id="UP001642409"/>
    </source>
</evidence>
<evidence type="ECO:0000256" key="1">
    <source>
        <dbReference type="SAM" id="Phobius"/>
    </source>
</evidence>
<sequence length="465" mass="52248">MFSLLYTLCVQVQNSTLSEKQAGQYLDIGTKYVLEIKVGQPQQYQIAASKYQLQIDATDFADVFMCVSSTLMEPETAVCELQITAKGQYDLSPGLKFVLLYSKVADKIVSFAINIKVSQLVHQEQTKITLLKDIFTFANAQVNLQSLNDYKQIVVQSTVSGLPPAEECKITYSVDNIAYELTDLSSFVSFTFLLQNVQGIQNFKVQVQSTCGVEIVMIYSLIYDLDHEVTATTSATAGTYFVKKNEPNTSQITIFESKSNHKVYVCSIPILLTFIVADCVLVDKEAQTAQLNIDSEKFKSTFVYYTVKSDRQEQLSVNSNTVQKLNLQELKNAQIEPSSSLYYLFTGNTSDQLQVEVSVGEGVLMCVQEHFSTNYKQCSLNITKSGTYNLNSEQKYLMVHSSASVPFMISVMFVVEIVKKSQSWIIWVVAVVVIAVISIALFTYLFVRNKKQSKIERELLTEDVK</sequence>
<dbReference type="EMBL" id="CAXDID020000003">
    <property type="protein sequence ID" value="CAL5972052.1"/>
    <property type="molecule type" value="Genomic_DNA"/>
</dbReference>
<reference evidence="4" key="1">
    <citation type="submission" date="2023-06" db="EMBL/GenBank/DDBJ databases">
        <authorList>
            <person name="Kurt Z."/>
        </authorList>
    </citation>
    <scope>NUCLEOTIDE SEQUENCE</scope>
</reference>
<keyword evidence="8" id="KW-1185">Reference proteome</keyword>
<feature type="transmembrane region" description="Helical" evidence="1">
    <location>
        <begin position="424"/>
        <end position="447"/>
    </location>
</feature>
<feature type="transmembrane region" description="Helical" evidence="1">
    <location>
        <begin position="397"/>
        <end position="418"/>
    </location>
</feature>
<comment type="caution">
    <text evidence="4">The sequence shown here is derived from an EMBL/GenBank/DDBJ whole genome shotgun (WGS) entry which is preliminary data.</text>
</comment>
<reference evidence="5 8" key="2">
    <citation type="submission" date="2024-07" db="EMBL/GenBank/DDBJ databases">
        <authorList>
            <person name="Akdeniz Z."/>
        </authorList>
    </citation>
    <scope>NUCLEOTIDE SEQUENCE [LARGE SCALE GENOMIC DNA]</scope>
</reference>
<dbReference type="EMBL" id="CAXDID020000003">
    <property type="protein sequence ID" value="CAL5972044.1"/>
    <property type="molecule type" value="Genomic_DNA"/>
</dbReference>
<evidence type="ECO:0000313" key="6">
    <source>
        <dbReference type="EMBL" id="CAL5972052.1"/>
    </source>
</evidence>
<evidence type="ECO:0000313" key="3">
    <source>
        <dbReference type="EMBL" id="CAI9927151.1"/>
    </source>
</evidence>
<gene>
    <name evidence="3" type="ORF">HINF_LOCUS14796</name>
    <name evidence="4" type="ORF">HINF_LOCUS14800</name>
    <name evidence="5" type="ORF">HINF_LOCUS1708</name>
    <name evidence="6" type="ORF">HINF_LOCUS1712</name>
    <name evidence="2" type="ORF">HINF_LOCUS3731</name>
    <name evidence="7" type="ORF">HINF_LOCUS78968</name>
</gene>
<organism evidence="4">
    <name type="scientific">Hexamita inflata</name>
    <dbReference type="NCBI Taxonomy" id="28002"/>
    <lineage>
        <taxon>Eukaryota</taxon>
        <taxon>Metamonada</taxon>
        <taxon>Diplomonadida</taxon>
        <taxon>Hexamitidae</taxon>
        <taxon>Hexamitinae</taxon>
        <taxon>Hexamita</taxon>
    </lineage>
</organism>